<feature type="domain" description="Cadherin" evidence="16">
    <location>
        <begin position="443"/>
        <end position="552"/>
    </location>
</feature>
<name>A0A8D0E1L4_SALMN</name>
<dbReference type="InterPro" id="IPR002126">
    <property type="entry name" value="Cadherin-like_dom"/>
</dbReference>
<feature type="compositionally biased region" description="Polar residues" evidence="13">
    <location>
        <begin position="853"/>
        <end position="862"/>
    </location>
</feature>
<evidence type="ECO:0000256" key="12">
    <source>
        <dbReference type="PROSITE-ProRule" id="PRU00043"/>
    </source>
</evidence>
<dbReference type="PRINTS" id="PR00205">
    <property type="entry name" value="CADHERIN"/>
</dbReference>
<evidence type="ECO:0000256" key="15">
    <source>
        <dbReference type="SAM" id="SignalP"/>
    </source>
</evidence>
<dbReference type="FunFam" id="2.60.40.60:FF:000006">
    <property type="entry name" value="Protocadherin alpha 2"/>
    <property type="match status" value="1"/>
</dbReference>
<dbReference type="InterPro" id="IPR032455">
    <property type="entry name" value="Cadherin_C"/>
</dbReference>
<proteinExistence type="predicted"/>
<evidence type="ECO:0000313" key="17">
    <source>
        <dbReference type="Ensembl" id="ENSSMRP00000024596.1"/>
    </source>
</evidence>
<feature type="domain" description="Cadherin" evidence="16">
    <location>
        <begin position="122"/>
        <end position="230"/>
    </location>
</feature>
<evidence type="ECO:0000256" key="5">
    <source>
        <dbReference type="ARBA" id="ARBA00022729"/>
    </source>
</evidence>
<feature type="domain" description="Cadherin" evidence="16">
    <location>
        <begin position="231"/>
        <end position="337"/>
    </location>
</feature>
<feature type="domain" description="Cadherin" evidence="16">
    <location>
        <begin position="15"/>
        <end position="121"/>
    </location>
</feature>
<dbReference type="Ensembl" id="ENSSMRT00000028813.1">
    <property type="protein sequence ID" value="ENSSMRP00000024596.1"/>
    <property type="gene ID" value="ENSSMRG00000019040.1"/>
</dbReference>
<sequence length="965" mass="104667">MRVYVMVCCLIFYTVNGQVEYSVPEETEPGATVGNLAKDLGIEAAKLPSRKFRMITGSSKQYFGLDASTGALSVQEPIDREKICALKPTCLLNYELVLENPLELYKMQFKILDVNDNAPTFPLNEYHLNVAEFLAPGARFTLPNAQDPDEGINSVQSYTLSPNDHFRLEMQTRGDGSRYPELVLEKPLDREQQAAHRLVITAKDGGTPQRSGDAQVLVTVLDTNDNAPAFEHSVYRASVSENSPGGTLVTQVHATDLDEGQNGEVRYAFSNSTPAELQKIFSINPQSGEVKVSGVLDARKPLLEMFVEARDRGVFGMSSIAKLLVEITDVNNNAPEITVTSLSSPIPEDSSLGTVIALLSITDNDPGENGKVICQIPTNIPFQLKSSFDSYYSLVTSGLLDRERVSEYNITVTASDLGSPPIASQKTLRVHIADVNDNPPRFLNQLREVSVMENNRPGVSLFHVSASDPDLGENGQVSYLLRDIDIQGNALSSYLTIDAESGIVYAKGIFDFEQLQSFHFQVEAKDNGSPALAAAFIVSITILDQNDNAPIILYPGVKNGSVAVEIVPRLADANYLVTKVVAHDPDSGQNAWLSYHLLQSSDASLFQLSPNVGELRTSRSMRSSDPIKHKVVVVVKDSGEPPLSSSVTLGILLADSLPQALPDFDDSLEARGQQLSTLNFYLIIALACLSFVFLGFLIFLLAVRLFSCRTSPSCNCCCCCCPADDYEKYRYNVRMLPGSHFTPEMVEVAGMGKLTHTYLYRAALGVGPSNNNLMPNSDAGNLSKGAGLLQVPAPCIQVQKVKSDHFNAILVPKPPNPDWRYSASLRAGMQGAVNMEEAGGLRAGAGAGGPEQQWPTVSSATTDPEAGEVSPPVGAGVNSNSWTFKYGPGNSKQPGPGELPDKFIIPGSPAIISIRQDPPNNQTDKSDFITFGKKEETKKKKKKKKGNKAQEKKEKGNSTTDNSDQ</sequence>
<evidence type="ECO:0000256" key="4">
    <source>
        <dbReference type="ARBA" id="ARBA00022692"/>
    </source>
</evidence>
<dbReference type="FunFam" id="2.60.40.60:FF:000004">
    <property type="entry name" value="Protocadherin 1 gamma 2"/>
    <property type="match status" value="1"/>
</dbReference>
<accession>A0A8D0E1L4</accession>
<dbReference type="CDD" id="cd11304">
    <property type="entry name" value="Cadherin_repeat"/>
    <property type="match status" value="6"/>
</dbReference>
<dbReference type="Pfam" id="PF16492">
    <property type="entry name" value="Cadherin_C_2"/>
    <property type="match status" value="1"/>
</dbReference>
<feature type="domain" description="Cadherin" evidence="16">
    <location>
        <begin position="338"/>
        <end position="442"/>
    </location>
</feature>
<evidence type="ECO:0000256" key="9">
    <source>
        <dbReference type="ARBA" id="ARBA00022989"/>
    </source>
</evidence>
<dbReference type="AlphaFoldDB" id="A0A8D0E1L4"/>
<evidence type="ECO:0000256" key="13">
    <source>
        <dbReference type="SAM" id="MobiDB-lite"/>
    </source>
</evidence>
<dbReference type="InterPro" id="IPR013164">
    <property type="entry name" value="Cadherin_N"/>
</dbReference>
<feature type="signal peptide" evidence="15">
    <location>
        <begin position="1"/>
        <end position="17"/>
    </location>
</feature>
<dbReference type="Pfam" id="PF08266">
    <property type="entry name" value="Cadherin_2"/>
    <property type="match status" value="1"/>
</dbReference>
<feature type="domain" description="Cadherin" evidence="16">
    <location>
        <begin position="577"/>
        <end position="664"/>
    </location>
</feature>
<dbReference type="GeneTree" id="ENSGT00940000160554"/>
<evidence type="ECO:0000256" key="3">
    <source>
        <dbReference type="ARBA" id="ARBA00022475"/>
    </source>
</evidence>
<keyword evidence="4 14" id="KW-0812">Transmembrane</keyword>
<keyword evidence="3" id="KW-1003">Cell membrane</keyword>
<keyword evidence="6" id="KW-0677">Repeat</keyword>
<dbReference type="PROSITE" id="PS00232">
    <property type="entry name" value="CADHERIN_1"/>
    <property type="match status" value="3"/>
</dbReference>
<dbReference type="InterPro" id="IPR015919">
    <property type="entry name" value="Cadherin-like_sf"/>
</dbReference>
<dbReference type="InterPro" id="IPR031904">
    <property type="entry name" value="Cadherin_CBD"/>
</dbReference>
<dbReference type="Pfam" id="PF15974">
    <property type="entry name" value="Cadherin_tail"/>
    <property type="match status" value="1"/>
</dbReference>
<dbReference type="Pfam" id="PF00028">
    <property type="entry name" value="Cadherin"/>
    <property type="match status" value="5"/>
</dbReference>
<dbReference type="SMART" id="SM00112">
    <property type="entry name" value="CA"/>
    <property type="match status" value="6"/>
</dbReference>
<evidence type="ECO:0000256" key="6">
    <source>
        <dbReference type="ARBA" id="ARBA00022737"/>
    </source>
</evidence>
<evidence type="ECO:0000256" key="1">
    <source>
        <dbReference type="ARBA" id="ARBA00003436"/>
    </source>
</evidence>
<keyword evidence="7 12" id="KW-0106">Calcium</keyword>
<reference evidence="17" key="1">
    <citation type="submission" date="2025-08" db="UniProtKB">
        <authorList>
            <consortium name="Ensembl"/>
        </authorList>
    </citation>
    <scope>IDENTIFICATION</scope>
</reference>
<dbReference type="Proteomes" id="UP000694421">
    <property type="component" value="Unplaced"/>
</dbReference>
<dbReference type="PANTHER" id="PTHR24028:SF153">
    <property type="entry name" value="PROTOCADHERIN ALPHA-C1"/>
    <property type="match status" value="1"/>
</dbReference>
<feature type="region of interest" description="Disordered" evidence="13">
    <location>
        <begin position="840"/>
        <end position="965"/>
    </location>
</feature>
<comment type="subcellular location">
    <subcellularLocation>
        <location evidence="2">Cell membrane</location>
        <topology evidence="2">Single-pass type I membrane protein</topology>
    </subcellularLocation>
</comment>
<dbReference type="GO" id="GO:0007156">
    <property type="term" value="P:homophilic cell adhesion via plasma membrane adhesion molecules"/>
    <property type="evidence" value="ECO:0007669"/>
    <property type="project" value="InterPro"/>
</dbReference>
<evidence type="ECO:0000313" key="18">
    <source>
        <dbReference type="Proteomes" id="UP000694421"/>
    </source>
</evidence>
<comment type="function">
    <text evidence="1">Potential calcium-dependent cell-adhesion protein. May be involved in the establishment and maintenance of specific neuronal connections in the brain.</text>
</comment>
<dbReference type="InterPro" id="IPR020894">
    <property type="entry name" value="Cadherin_CS"/>
</dbReference>
<keyword evidence="11" id="KW-0325">Glycoprotein</keyword>
<dbReference type="GO" id="GO:0005886">
    <property type="term" value="C:plasma membrane"/>
    <property type="evidence" value="ECO:0007669"/>
    <property type="project" value="UniProtKB-SubCell"/>
</dbReference>
<dbReference type="FunFam" id="2.60.40.60:FF:000002">
    <property type="entry name" value="Protocadherin alpha 2"/>
    <property type="match status" value="1"/>
</dbReference>
<dbReference type="Gene3D" id="2.60.40.60">
    <property type="entry name" value="Cadherins"/>
    <property type="match status" value="6"/>
</dbReference>
<feature type="chain" id="PRO_5034195471" evidence="15">
    <location>
        <begin position="18"/>
        <end position="965"/>
    </location>
</feature>
<evidence type="ECO:0000256" key="11">
    <source>
        <dbReference type="ARBA" id="ARBA00023180"/>
    </source>
</evidence>
<dbReference type="FunFam" id="2.60.40.60:FF:000129">
    <property type="entry name" value="protocadherin alpha-C2 isoform X1"/>
    <property type="match status" value="1"/>
</dbReference>
<protein>
    <submittedName>
        <fullName evidence="17">Protocadherin alpha subfamily C, 2</fullName>
    </submittedName>
</protein>
<keyword evidence="9 14" id="KW-1133">Transmembrane helix</keyword>
<keyword evidence="10 14" id="KW-0472">Membrane</keyword>
<keyword evidence="18" id="KW-1185">Reference proteome</keyword>
<dbReference type="FunFam" id="2.60.40.60:FF:000001">
    <property type="entry name" value="Protocadherin alpha 2"/>
    <property type="match status" value="1"/>
</dbReference>
<dbReference type="SUPFAM" id="SSF49313">
    <property type="entry name" value="Cadherin-like"/>
    <property type="match status" value="6"/>
</dbReference>
<feature type="compositionally biased region" description="Basic and acidic residues" evidence="13">
    <location>
        <begin position="924"/>
        <end position="938"/>
    </location>
</feature>
<dbReference type="PANTHER" id="PTHR24028">
    <property type="entry name" value="CADHERIN-87A"/>
    <property type="match status" value="1"/>
</dbReference>
<evidence type="ECO:0000256" key="2">
    <source>
        <dbReference type="ARBA" id="ARBA00004251"/>
    </source>
</evidence>
<evidence type="ECO:0000256" key="8">
    <source>
        <dbReference type="ARBA" id="ARBA00022889"/>
    </source>
</evidence>
<evidence type="ECO:0000256" key="14">
    <source>
        <dbReference type="SAM" id="Phobius"/>
    </source>
</evidence>
<evidence type="ECO:0000256" key="7">
    <source>
        <dbReference type="ARBA" id="ARBA00022837"/>
    </source>
</evidence>
<dbReference type="InterPro" id="IPR050174">
    <property type="entry name" value="Protocadherin/Cadherin-CA"/>
</dbReference>
<dbReference type="PROSITE" id="PS50268">
    <property type="entry name" value="CADHERIN_2"/>
    <property type="match status" value="6"/>
</dbReference>
<dbReference type="GO" id="GO:0005509">
    <property type="term" value="F:calcium ion binding"/>
    <property type="evidence" value="ECO:0007669"/>
    <property type="project" value="UniProtKB-UniRule"/>
</dbReference>
<dbReference type="FunFam" id="2.60.40.60:FF:000018">
    <property type="entry name" value="Protocadherin gamma c3"/>
    <property type="match status" value="1"/>
</dbReference>
<organism evidence="17 18">
    <name type="scientific">Salvator merianae</name>
    <name type="common">Argentine black and white tegu</name>
    <name type="synonym">Tupinambis merianae</name>
    <dbReference type="NCBI Taxonomy" id="96440"/>
    <lineage>
        <taxon>Eukaryota</taxon>
        <taxon>Metazoa</taxon>
        <taxon>Chordata</taxon>
        <taxon>Craniata</taxon>
        <taxon>Vertebrata</taxon>
        <taxon>Euteleostomi</taxon>
        <taxon>Lepidosauria</taxon>
        <taxon>Squamata</taxon>
        <taxon>Bifurcata</taxon>
        <taxon>Unidentata</taxon>
        <taxon>Episquamata</taxon>
        <taxon>Laterata</taxon>
        <taxon>Teiioidea</taxon>
        <taxon>Teiidae</taxon>
        <taxon>Salvator</taxon>
    </lineage>
</organism>
<evidence type="ECO:0000256" key="10">
    <source>
        <dbReference type="ARBA" id="ARBA00023136"/>
    </source>
</evidence>
<feature type="transmembrane region" description="Helical" evidence="14">
    <location>
        <begin position="680"/>
        <end position="703"/>
    </location>
</feature>
<keyword evidence="8" id="KW-0130">Cell adhesion</keyword>
<evidence type="ECO:0000259" key="16">
    <source>
        <dbReference type="PROSITE" id="PS50268"/>
    </source>
</evidence>
<reference evidence="17" key="2">
    <citation type="submission" date="2025-09" db="UniProtKB">
        <authorList>
            <consortium name="Ensembl"/>
        </authorList>
    </citation>
    <scope>IDENTIFICATION</scope>
</reference>
<keyword evidence="5 15" id="KW-0732">Signal</keyword>